<proteinExistence type="predicted"/>
<dbReference type="RefSeq" id="WP_110271273.1">
    <property type="nucleotide sequence ID" value="NZ_CP029289.2"/>
</dbReference>
<reference evidence="1 2" key="1">
    <citation type="submission" date="2018-05" db="EMBL/GenBank/DDBJ databases">
        <title>Complete Genome Sequences of Extremely Thermoacidophilic, Metal-Mobilizing Type-Strain Members of the Archaeal Family Sulfolobaceae: Acidianus brierleyi DSM-1651T, Acidianus sulfidivorans DSM-18786T, Metallosphaera hakonensis DSM-7519T, and Metallosphaera prunae DSM-10039T.</title>
        <authorList>
            <person name="Counts J.A."/>
            <person name="Kelly R.M."/>
        </authorList>
    </citation>
    <scope>NUCLEOTIDE SEQUENCE [LARGE SCALE GENOMIC DNA]</scope>
    <source>
        <strain evidence="1 2">DSM 1651</strain>
    </source>
</reference>
<protein>
    <submittedName>
        <fullName evidence="1">CRISPR-associated protein</fullName>
    </submittedName>
</protein>
<accession>A0A2U9IHE4</accession>
<sequence>MAKLVSTLGTSPGGIFETYMNLREGNYEGDDVKPIDIKEVYVIRTSDKSVEFAWKLIKAIFSCCKREEVTISDIPLTMQDINSSEDFKKFRKEIFSRLNVGDYVDFTGGRKAMSVAAALAAREVKAHVITTIIPQNEYNRISEIIRGLKTMEDLVDRAGRGDCETIKESICKLVSPEAKTIMLI</sequence>
<evidence type="ECO:0000313" key="1">
    <source>
        <dbReference type="EMBL" id="AWR95395.1"/>
    </source>
</evidence>
<dbReference type="OrthoDB" id="37074at2157"/>
<keyword evidence="2" id="KW-1185">Reference proteome</keyword>
<organism evidence="1 2">
    <name type="scientific">Acidianus brierleyi</name>
    <dbReference type="NCBI Taxonomy" id="41673"/>
    <lineage>
        <taxon>Archaea</taxon>
        <taxon>Thermoproteota</taxon>
        <taxon>Thermoprotei</taxon>
        <taxon>Sulfolobales</taxon>
        <taxon>Sulfolobaceae</taxon>
        <taxon>Acidianus</taxon>
    </lineage>
</organism>
<gene>
    <name evidence="1" type="ORF">DFR85_13105</name>
</gene>
<name>A0A2U9IHE4_9CREN</name>
<dbReference type="KEGG" id="abri:DFR85_13105"/>
<dbReference type="GeneID" id="36833111"/>
<evidence type="ECO:0000313" key="2">
    <source>
        <dbReference type="Proteomes" id="UP000248044"/>
    </source>
</evidence>
<dbReference type="Proteomes" id="UP000248044">
    <property type="component" value="Chromosome"/>
</dbReference>
<dbReference type="NCBIfam" id="NF040581">
    <property type="entry name" value="cas_Crn1"/>
    <property type="match status" value="1"/>
</dbReference>
<dbReference type="AlphaFoldDB" id="A0A2U9IHE4"/>
<dbReference type="EMBL" id="CP029289">
    <property type="protein sequence ID" value="AWR95395.1"/>
    <property type="molecule type" value="Genomic_DNA"/>
</dbReference>
<dbReference type="Gene3D" id="3.40.50.10770">
    <property type="entry name" value="Hypothetical protein VC1899 like domain (Restriction endonuclease-like)"/>
    <property type="match status" value="1"/>
</dbReference>